<evidence type="ECO:0000313" key="1">
    <source>
        <dbReference type="EMBL" id="CAD8207418.1"/>
    </source>
</evidence>
<protein>
    <submittedName>
        <fullName evidence="1">Uncharacterized protein</fullName>
    </submittedName>
</protein>
<evidence type="ECO:0000313" key="2">
    <source>
        <dbReference type="Proteomes" id="UP000683925"/>
    </source>
</evidence>
<gene>
    <name evidence="1" type="ORF">POCTA_138.1.T1410017</name>
</gene>
<accession>A0A8S1Y435</accession>
<keyword evidence="2" id="KW-1185">Reference proteome</keyword>
<dbReference type="Proteomes" id="UP000683925">
    <property type="component" value="Unassembled WGS sequence"/>
</dbReference>
<comment type="caution">
    <text evidence="1">The sequence shown here is derived from an EMBL/GenBank/DDBJ whole genome shotgun (WGS) entry which is preliminary data.</text>
</comment>
<dbReference type="EMBL" id="CAJJDP010000142">
    <property type="protein sequence ID" value="CAD8207418.1"/>
    <property type="molecule type" value="Genomic_DNA"/>
</dbReference>
<reference evidence="1" key="1">
    <citation type="submission" date="2021-01" db="EMBL/GenBank/DDBJ databases">
        <authorList>
            <consortium name="Genoscope - CEA"/>
            <person name="William W."/>
        </authorList>
    </citation>
    <scope>NUCLEOTIDE SEQUENCE</scope>
</reference>
<dbReference type="AlphaFoldDB" id="A0A8S1Y435"/>
<organism evidence="1 2">
    <name type="scientific">Paramecium octaurelia</name>
    <dbReference type="NCBI Taxonomy" id="43137"/>
    <lineage>
        <taxon>Eukaryota</taxon>
        <taxon>Sar</taxon>
        <taxon>Alveolata</taxon>
        <taxon>Ciliophora</taxon>
        <taxon>Intramacronucleata</taxon>
        <taxon>Oligohymenophorea</taxon>
        <taxon>Peniculida</taxon>
        <taxon>Parameciidae</taxon>
        <taxon>Paramecium</taxon>
    </lineage>
</organism>
<name>A0A8S1Y435_PAROT</name>
<sequence>MQSTPFNDRKYLSSFTHCKHFIQGSREYMLIQNSQVSQQLPHYIQLIPTGTQPDGHDKQLKGLHEVHLNEHQTH</sequence>
<proteinExistence type="predicted"/>